<proteinExistence type="predicted"/>
<feature type="non-terminal residue" evidence="1">
    <location>
        <position position="53"/>
    </location>
</feature>
<accession>A0AAD7ZA55</accession>
<dbReference type="EMBL" id="JASPKZ010009791">
    <property type="protein sequence ID" value="KAJ9576422.1"/>
    <property type="molecule type" value="Genomic_DNA"/>
</dbReference>
<organism evidence="1 2">
    <name type="scientific">Diploptera punctata</name>
    <name type="common">Pacific beetle cockroach</name>
    <dbReference type="NCBI Taxonomy" id="6984"/>
    <lineage>
        <taxon>Eukaryota</taxon>
        <taxon>Metazoa</taxon>
        <taxon>Ecdysozoa</taxon>
        <taxon>Arthropoda</taxon>
        <taxon>Hexapoda</taxon>
        <taxon>Insecta</taxon>
        <taxon>Pterygota</taxon>
        <taxon>Neoptera</taxon>
        <taxon>Polyneoptera</taxon>
        <taxon>Dictyoptera</taxon>
        <taxon>Blattodea</taxon>
        <taxon>Blaberoidea</taxon>
        <taxon>Blaberidae</taxon>
        <taxon>Diplopterinae</taxon>
        <taxon>Diploptera</taxon>
    </lineage>
</organism>
<evidence type="ECO:0000313" key="1">
    <source>
        <dbReference type="EMBL" id="KAJ9576422.1"/>
    </source>
</evidence>
<feature type="non-terminal residue" evidence="1">
    <location>
        <position position="1"/>
    </location>
</feature>
<gene>
    <name evidence="1" type="ORF">L9F63_006706</name>
</gene>
<keyword evidence="2" id="KW-1185">Reference proteome</keyword>
<dbReference type="AlphaFoldDB" id="A0AAD7ZA55"/>
<evidence type="ECO:0000313" key="2">
    <source>
        <dbReference type="Proteomes" id="UP001233999"/>
    </source>
</evidence>
<comment type="caution">
    <text evidence="1">The sequence shown here is derived from an EMBL/GenBank/DDBJ whole genome shotgun (WGS) entry which is preliminary data.</text>
</comment>
<dbReference type="Proteomes" id="UP001233999">
    <property type="component" value="Unassembled WGS sequence"/>
</dbReference>
<reference evidence="1" key="2">
    <citation type="submission" date="2023-05" db="EMBL/GenBank/DDBJ databases">
        <authorList>
            <person name="Fouks B."/>
        </authorList>
    </citation>
    <scope>NUCLEOTIDE SEQUENCE</scope>
    <source>
        <strain evidence="1">Stay&amp;Tobe</strain>
        <tissue evidence="1">Testes</tissue>
    </source>
</reference>
<reference evidence="1" key="1">
    <citation type="journal article" date="2023" name="IScience">
        <title>Live-bearing cockroach genome reveals convergent evolutionary mechanisms linked to viviparity in insects and beyond.</title>
        <authorList>
            <person name="Fouks B."/>
            <person name="Harrison M.C."/>
            <person name="Mikhailova A.A."/>
            <person name="Marchal E."/>
            <person name="English S."/>
            <person name="Carruthers M."/>
            <person name="Jennings E.C."/>
            <person name="Chiamaka E.L."/>
            <person name="Frigard R.A."/>
            <person name="Pippel M."/>
            <person name="Attardo G.M."/>
            <person name="Benoit J.B."/>
            <person name="Bornberg-Bauer E."/>
            <person name="Tobe S.S."/>
        </authorList>
    </citation>
    <scope>NUCLEOTIDE SEQUENCE</scope>
    <source>
        <strain evidence="1">Stay&amp;Tobe</strain>
    </source>
</reference>
<name>A0AAD7ZA55_DIPPU</name>
<sequence>VANTRSVTWGYNNCSNMSSYTGPMCGFCVFVNTIQHFNCECLSSGMHFLHSLS</sequence>
<protein>
    <submittedName>
        <fullName evidence="1">Uncharacterized protein</fullName>
    </submittedName>
</protein>